<accession>A0A3P7RY99</accession>
<keyword evidence="2" id="KW-1185">Reference proteome</keyword>
<gene>
    <name evidence="1" type="ORF">HNAJ_LOCUS5850</name>
</gene>
<dbReference type="Proteomes" id="UP000278807">
    <property type="component" value="Unassembled WGS sequence"/>
</dbReference>
<reference evidence="1 2" key="1">
    <citation type="submission" date="2018-11" db="EMBL/GenBank/DDBJ databases">
        <authorList>
            <consortium name="Pathogen Informatics"/>
        </authorList>
    </citation>
    <scope>NUCLEOTIDE SEQUENCE [LARGE SCALE GENOMIC DNA]</scope>
</reference>
<feature type="non-terminal residue" evidence="1">
    <location>
        <position position="212"/>
    </location>
</feature>
<sequence>MEPRLNELFSAPSDVGANIPQHEPWLAWLRRSFELLASTSVFDQLPELLIAALQGRVTYNFEINQEIMNARSGQQFQHLVIKSTCAAFEARKAMLKALEQVHKIWFQFSLRRIDIMDVEINFFVKFYKEAQMNGEELDTSILQEYAKCCGRRNTRDTLHYRTELDAHIRCAYCTALQTLRNYRRILNQETTKNSKGLNGNGGEDWVEDMAYA</sequence>
<proteinExistence type="predicted"/>
<evidence type="ECO:0000313" key="1">
    <source>
        <dbReference type="EMBL" id="VDO01710.1"/>
    </source>
</evidence>
<evidence type="ECO:0000313" key="2">
    <source>
        <dbReference type="Proteomes" id="UP000278807"/>
    </source>
</evidence>
<dbReference type="AlphaFoldDB" id="A0A3P7RY99"/>
<protein>
    <submittedName>
        <fullName evidence="1">Uncharacterized protein</fullName>
    </submittedName>
</protein>
<dbReference type="EMBL" id="UZAE01005550">
    <property type="protein sequence ID" value="VDO01710.1"/>
    <property type="molecule type" value="Genomic_DNA"/>
</dbReference>
<organism evidence="1 2">
    <name type="scientific">Rodentolepis nana</name>
    <name type="common">Dwarf tapeworm</name>
    <name type="synonym">Hymenolepis nana</name>
    <dbReference type="NCBI Taxonomy" id="102285"/>
    <lineage>
        <taxon>Eukaryota</taxon>
        <taxon>Metazoa</taxon>
        <taxon>Spiralia</taxon>
        <taxon>Lophotrochozoa</taxon>
        <taxon>Platyhelminthes</taxon>
        <taxon>Cestoda</taxon>
        <taxon>Eucestoda</taxon>
        <taxon>Cyclophyllidea</taxon>
        <taxon>Hymenolepididae</taxon>
        <taxon>Rodentolepis</taxon>
    </lineage>
</organism>
<name>A0A3P7RY99_RODNA</name>